<dbReference type="EMBL" id="MN739215">
    <property type="protein sequence ID" value="QHS94042.1"/>
    <property type="molecule type" value="Genomic_DNA"/>
</dbReference>
<dbReference type="CDD" id="cd18785">
    <property type="entry name" value="SF2_C"/>
    <property type="match status" value="1"/>
</dbReference>
<dbReference type="InterPro" id="IPR014001">
    <property type="entry name" value="Helicase_ATP-bd"/>
</dbReference>
<organism evidence="3">
    <name type="scientific">viral metagenome</name>
    <dbReference type="NCBI Taxonomy" id="1070528"/>
    <lineage>
        <taxon>unclassified sequences</taxon>
        <taxon>metagenomes</taxon>
        <taxon>organismal metagenomes</taxon>
    </lineage>
</organism>
<keyword evidence="1" id="KW-0175">Coiled coil</keyword>
<dbReference type="Pfam" id="PF04851">
    <property type="entry name" value="ResIII"/>
    <property type="match status" value="1"/>
</dbReference>
<accession>A0A6C0BPY4</accession>
<reference evidence="3" key="1">
    <citation type="journal article" date="2020" name="Nature">
        <title>Giant virus diversity and host interactions through global metagenomics.</title>
        <authorList>
            <person name="Schulz F."/>
            <person name="Roux S."/>
            <person name="Paez-Espino D."/>
            <person name="Jungbluth S."/>
            <person name="Walsh D.A."/>
            <person name="Denef V.J."/>
            <person name="McMahon K.D."/>
            <person name="Konstantinidis K.T."/>
            <person name="Eloe-Fadrosh E.A."/>
            <person name="Kyrpides N.C."/>
            <person name="Woyke T."/>
        </authorList>
    </citation>
    <scope>NUCLEOTIDE SEQUENCE</scope>
    <source>
        <strain evidence="3">GVMAG-M-3300018416-26</strain>
    </source>
</reference>
<dbReference type="InterPro" id="IPR027417">
    <property type="entry name" value="P-loop_NTPase"/>
</dbReference>
<proteinExistence type="predicted"/>
<dbReference type="InterPro" id="IPR006935">
    <property type="entry name" value="Helicase/UvrB_N"/>
</dbReference>
<name>A0A6C0BPY4_9ZZZZ</name>
<dbReference type="GO" id="GO:0016787">
    <property type="term" value="F:hydrolase activity"/>
    <property type="evidence" value="ECO:0007669"/>
    <property type="project" value="InterPro"/>
</dbReference>
<evidence type="ECO:0000259" key="2">
    <source>
        <dbReference type="PROSITE" id="PS51192"/>
    </source>
</evidence>
<feature type="coiled-coil region" evidence="1">
    <location>
        <begin position="873"/>
        <end position="907"/>
    </location>
</feature>
<feature type="domain" description="Helicase ATP-binding" evidence="2">
    <location>
        <begin position="568"/>
        <end position="751"/>
    </location>
</feature>
<dbReference type="AlphaFoldDB" id="A0A6C0BPY4"/>
<evidence type="ECO:0000256" key="1">
    <source>
        <dbReference type="SAM" id="Coils"/>
    </source>
</evidence>
<sequence>MDEKKKILCDFDIENRSDFRKWSKKLHPDKTNDPLKHEQLKKITNIVNDLLPDNNTRINCRSSENKILSSSSSSSSSLSVFKDIEEQSDKYEETSRTLPVDLKKASCFRTVENWSKIQSHHRFDKPSFNKKQFLKDMPIMSPKMTELLNNIRELDENDLKNDKKYYKHFIFSDVKKGGYGAKIIASALSASGFNHCFTPSLKIVKPKTHESNETFGVLSSTSIFDKTFSQKHVKDLLNMYNKRPDNVNGENLRFIVLDSGYKEGIDLFDVKYVHIFENQQNSADLVQAVGRATRSCGQSGLNFQPNKGWPLHVYQYYLTYENEKHSVFNDYIQYKGVDLNLHLFSRNIEKLAIYSAVDRYLNININKFQSKVDDNTMSDTYLLKGSGGSQSYNFNTGCNVSDKCGVRSTKTVPFSIKLMKSIYKSKLPSTFNILSTKEKRDFFCKKLQENYDFCNLVNNAYARSLGLSTNENKQIVLRKNTPNDNNDDIENIVDEEQKKAIQLKRSVRFKNTEDMSYEEFQKYVNKMFKKYKYEPIKIENNCIKKNDSNIDERIVNFTKSQEFVTNYFTPNHFGKGLLVWHSVGTGKTCTAISVKSFLYERMNYSVIWVTRTTLKEDIWKNMYDKICDHIIRQKYDGSQDSKSLKKHLSKRFLPPMSYRQFSNMLEGKNDLYNRLVSLNGTTDILKNTLVIIDEAHKLYSNGLEAAEKPNMNIIENKINESKTCKVLLMTGTPIADDPMEFMKLMNLIIKQNKKLPDSIQKFRTTFMDQNNKFTEKGISDFQNRVKGLISYLNRKFDPRQFAQPVFFKRPVIMSISNNNFDDCLREADQQLNTCIDNISKPDDNKATQLKNNIKQLYDSIIDIKGDLILEPRNKDIKQVIQIKKNELKALKKELASEKKINALAQKQYNKSKIICKKQHTYNKKQCKQQNKLQEHFQNNMLKKC</sequence>
<dbReference type="Gene3D" id="3.40.50.300">
    <property type="entry name" value="P-loop containing nucleotide triphosphate hydrolases"/>
    <property type="match status" value="2"/>
</dbReference>
<dbReference type="GO" id="GO:0003677">
    <property type="term" value="F:DNA binding"/>
    <property type="evidence" value="ECO:0007669"/>
    <property type="project" value="InterPro"/>
</dbReference>
<dbReference type="SMART" id="SM00487">
    <property type="entry name" value="DEXDc"/>
    <property type="match status" value="1"/>
</dbReference>
<protein>
    <recommendedName>
        <fullName evidence="2">Helicase ATP-binding domain-containing protein</fullName>
    </recommendedName>
</protein>
<evidence type="ECO:0000313" key="3">
    <source>
        <dbReference type="EMBL" id="QHS94042.1"/>
    </source>
</evidence>
<dbReference type="SUPFAM" id="SSF52540">
    <property type="entry name" value="P-loop containing nucleoside triphosphate hydrolases"/>
    <property type="match status" value="2"/>
</dbReference>
<dbReference type="GO" id="GO:0005524">
    <property type="term" value="F:ATP binding"/>
    <property type="evidence" value="ECO:0007669"/>
    <property type="project" value="InterPro"/>
</dbReference>
<dbReference type="PROSITE" id="PS51192">
    <property type="entry name" value="HELICASE_ATP_BIND_1"/>
    <property type="match status" value="1"/>
</dbReference>